<keyword evidence="1" id="KW-0812">Transmembrane</keyword>
<evidence type="ECO:0000256" key="1">
    <source>
        <dbReference type="SAM" id="Phobius"/>
    </source>
</evidence>
<keyword evidence="1" id="KW-0472">Membrane</keyword>
<organism evidence="2">
    <name type="scientific">uncultured Chloroflexota bacterium</name>
    <dbReference type="NCBI Taxonomy" id="166587"/>
    <lineage>
        <taxon>Bacteria</taxon>
        <taxon>Bacillati</taxon>
        <taxon>Chloroflexota</taxon>
        <taxon>environmental samples</taxon>
    </lineage>
</organism>
<keyword evidence="1" id="KW-1133">Transmembrane helix</keyword>
<proteinExistence type="predicted"/>
<feature type="transmembrane region" description="Helical" evidence="1">
    <location>
        <begin position="23"/>
        <end position="44"/>
    </location>
</feature>
<evidence type="ECO:0000313" key="2">
    <source>
        <dbReference type="EMBL" id="CAA9276599.1"/>
    </source>
</evidence>
<accession>A0A6J4JCJ4</accession>
<feature type="transmembrane region" description="Helical" evidence="1">
    <location>
        <begin position="104"/>
        <end position="131"/>
    </location>
</feature>
<protein>
    <submittedName>
        <fullName evidence="2">Uncharacterized protein</fullName>
    </submittedName>
</protein>
<dbReference type="InterPro" id="IPR006938">
    <property type="entry name" value="DUF624"/>
</dbReference>
<dbReference type="Pfam" id="PF04854">
    <property type="entry name" value="DUF624"/>
    <property type="match status" value="1"/>
</dbReference>
<dbReference type="EMBL" id="CADCTC010000193">
    <property type="protein sequence ID" value="CAA9276599.1"/>
    <property type="molecule type" value="Genomic_DNA"/>
</dbReference>
<gene>
    <name evidence="2" type="ORF">AVDCRST_MAG77-3552</name>
</gene>
<reference evidence="2" key="1">
    <citation type="submission" date="2020-02" db="EMBL/GenBank/DDBJ databases">
        <authorList>
            <person name="Meier V. D."/>
        </authorList>
    </citation>
    <scope>NUCLEOTIDE SEQUENCE</scope>
    <source>
        <strain evidence="2">AVDCRST_MAG77</strain>
    </source>
</reference>
<dbReference type="AlphaFoldDB" id="A0A6J4JCJ4"/>
<feature type="transmembrane region" description="Helical" evidence="1">
    <location>
        <begin position="64"/>
        <end position="83"/>
    </location>
</feature>
<name>A0A6J4JCJ4_9CHLR</name>
<sequence length="245" mass="27384">MFTAIRFLRAAAGEFFYDLPRMVLLNLIWFVATIPTLYIAFVWYRLTIEGEGGRPALHVWPIPLMALTFALSGPATAGVYYVTNRLANGELLEVPGVFAGFRRFFWRGWGLALIDATVLGLLVLNVVFYWYLDRPGVQLLSVIFGSLIGMWYAVQGYLFSLLVEMDQSLRLVLRNALFIAVDNLGLTLGVMVVNAVFLFFAGTAWPVALPFVIMALSSSVHNKTVVEAVARYREQGRVFTDQPTG</sequence>
<feature type="transmembrane region" description="Helical" evidence="1">
    <location>
        <begin position="137"/>
        <end position="159"/>
    </location>
</feature>